<dbReference type="OMA" id="CNESQIQ"/>
<dbReference type="EnsemblProtists" id="PYU1_T007861">
    <property type="protein sequence ID" value="PYU1_T007861"/>
    <property type="gene ID" value="PYU1_G007845"/>
</dbReference>
<evidence type="ECO:0000313" key="1">
    <source>
        <dbReference type="EnsemblProtists" id="PYU1_T007861"/>
    </source>
</evidence>
<evidence type="ECO:0000313" key="2">
    <source>
        <dbReference type="Proteomes" id="UP000019132"/>
    </source>
</evidence>
<sequence length="172" mass="19898">MAGPVNAPTCSIDACRSRGGKEKVPRAEKPRCEYLMLSSSGSISSFASLEEQIAHLNWRKVCNERQIQGTIRLSKQLQERDEYLRAAKTEGKDKREWMHGVIKHEFSKPLPLVAHQFDELTSQLQDEKRTQMTAKKHMAQIKAIQTKLDAREAQLMRKKEFERKKKELFEEA</sequence>
<organism evidence="1 2">
    <name type="scientific">Globisporangium ultimum (strain ATCC 200006 / CBS 805.95 / DAOM BR144)</name>
    <name type="common">Pythium ultimum</name>
    <dbReference type="NCBI Taxonomy" id="431595"/>
    <lineage>
        <taxon>Eukaryota</taxon>
        <taxon>Sar</taxon>
        <taxon>Stramenopiles</taxon>
        <taxon>Oomycota</taxon>
        <taxon>Peronosporomycetes</taxon>
        <taxon>Pythiales</taxon>
        <taxon>Pythiaceae</taxon>
        <taxon>Globisporangium</taxon>
    </lineage>
</organism>
<accession>K3WSB7</accession>
<reference evidence="1" key="3">
    <citation type="submission" date="2015-02" db="UniProtKB">
        <authorList>
            <consortium name="EnsemblProtists"/>
        </authorList>
    </citation>
    <scope>IDENTIFICATION</scope>
    <source>
        <strain evidence="1">DAOM BR144</strain>
    </source>
</reference>
<protein>
    <submittedName>
        <fullName evidence="1">Uncharacterized protein</fullName>
    </submittedName>
</protein>
<dbReference type="EMBL" id="GL376617">
    <property type="status" value="NOT_ANNOTATED_CDS"/>
    <property type="molecule type" value="Genomic_DNA"/>
</dbReference>
<dbReference type="HOGENOM" id="CLU_132952_0_0_1"/>
<keyword evidence="2" id="KW-1185">Reference proteome</keyword>
<dbReference type="VEuPathDB" id="FungiDB:PYU1_G007845"/>
<dbReference type="InParanoid" id="K3WSB7"/>
<dbReference type="AlphaFoldDB" id="K3WSB7"/>
<proteinExistence type="predicted"/>
<name>K3WSB7_GLOUD</name>
<dbReference type="eggNOG" id="ENOG502S92E">
    <property type="taxonomic scope" value="Eukaryota"/>
</dbReference>
<reference evidence="2" key="1">
    <citation type="journal article" date="2010" name="Genome Biol.">
        <title>Genome sequence of the necrotrophic plant pathogen Pythium ultimum reveals original pathogenicity mechanisms and effector repertoire.</title>
        <authorList>
            <person name="Levesque C.A."/>
            <person name="Brouwer H."/>
            <person name="Cano L."/>
            <person name="Hamilton J.P."/>
            <person name="Holt C."/>
            <person name="Huitema E."/>
            <person name="Raffaele S."/>
            <person name="Robideau G.P."/>
            <person name="Thines M."/>
            <person name="Win J."/>
            <person name="Zerillo M.M."/>
            <person name="Beakes G.W."/>
            <person name="Boore J.L."/>
            <person name="Busam D."/>
            <person name="Dumas B."/>
            <person name="Ferriera S."/>
            <person name="Fuerstenberg S.I."/>
            <person name="Gachon C.M."/>
            <person name="Gaulin E."/>
            <person name="Govers F."/>
            <person name="Grenville-Briggs L."/>
            <person name="Horner N."/>
            <person name="Hostetler J."/>
            <person name="Jiang R.H."/>
            <person name="Johnson J."/>
            <person name="Krajaejun T."/>
            <person name="Lin H."/>
            <person name="Meijer H.J."/>
            <person name="Moore B."/>
            <person name="Morris P."/>
            <person name="Phuntmart V."/>
            <person name="Puiu D."/>
            <person name="Shetty J."/>
            <person name="Stajich J.E."/>
            <person name="Tripathy S."/>
            <person name="Wawra S."/>
            <person name="van West P."/>
            <person name="Whitty B.R."/>
            <person name="Coutinho P.M."/>
            <person name="Henrissat B."/>
            <person name="Martin F."/>
            <person name="Thomas P.D."/>
            <person name="Tyler B.M."/>
            <person name="De Vries R.P."/>
            <person name="Kamoun S."/>
            <person name="Yandell M."/>
            <person name="Tisserat N."/>
            <person name="Buell C.R."/>
        </authorList>
    </citation>
    <scope>NUCLEOTIDE SEQUENCE</scope>
    <source>
        <strain evidence="2">DAOM:BR144</strain>
    </source>
</reference>
<reference evidence="2" key="2">
    <citation type="submission" date="2010-04" db="EMBL/GenBank/DDBJ databases">
        <authorList>
            <person name="Buell R."/>
            <person name="Hamilton J."/>
            <person name="Hostetler J."/>
        </authorList>
    </citation>
    <scope>NUCLEOTIDE SEQUENCE [LARGE SCALE GENOMIC DNA]</scope>
    <source>
        <strain evidence="2">DAOM:BR144</strain>
    </source>
</reference>
<dbReference type="Proteomes" id="UP000019132">
    <property type="component" value="Unassembled WGS sequence"/>
</dbReference>